<dbReference type="PROSITE" id="PS51462">
    <property type="entry name" value="NUDIX"/>
    <property type="match status" value="1"/>
</dbReference>
<evidence type="ECO:0000256" key="16">
    <source>
        <dbReference type="ARBA" id="ARBA00042798"/>
    </source>
</evidence>
<evidence type="ECO:0000256" key="14">
    <source>
        <dbReference type="ARBA" id="ARBA00041592"/>
    </source>
</evidence>
<comment type="caution">
    <text evidence="19">The sequence shown here is derived from an EMBL/GenBank/DDBJ whole genome shotgun (WGS) entry which is preliminary data.</text>
</comment>
<dbReference type="GO" id="GO:0044716">
    <property type="term" value="F:8-oxo-GDP phosphatase activity"/>
    <property type="evidence" value="ECO:0007669"/>
    <property type="project" value="TreeGrafter"/>
</dbReference>
<dbReference type="SUPFAM" id="SSF51391">
    <property type="entry name" value="Thiamin phosphate synthase"/>
    <property type="match status" value="1"/>
</dbReference>
<evidence type="ECO:0000256" key="1">
    <source>
        <dbReference type="ARBA" id="ARBA00001946"/>
    </source>
</evidence>
<name>A0A9X3YKU3_9GAMM</name>
<dbReference type="InterPro" id="IPR015797">
    <property type="entry name" value="NUDIX_hydrolase-like_dom_sf"/>
</dbReference>
<evidence type="ECO:0000256" key="4">
    <source>
        <dbReference type="ARBA" id="ARBA00022705"/>
    </source>
</evidence>
<evidence type="ECO:0000256" key="9">
    <source>
        <dbReference type="ARBA" id="ARBA00023204"/>
    </source>
</evidence>
<keyword evidence="7 17" id="KW-0378">Hydrolase</keyword>
<dbReference type="Gene3D" id="3.20.20.70">
    <property type="entry name" value="Aldolase class I"/>
    <property type="match status" value="1"/>
</dbReference>
<keyword evidence="8" id="KW-0460">Magnesium</keyword>
<dbReference type="GO" id="GO:0009228">
    <property type="term" value="P:thiamine biosynthetic process"/>
    <property type="evidence" value="ECO:0007669"/>
    <property type="project" value="UniProtKB-KW"/>
</dbReference>
<reference evidence="19" key="1">
    <citation type="submission" date="2023-02" db="EMBL/GenBank/DDBJ databases">
        <title>Tahibacter soli sp. nov. isolated from soil.</title>
        <authorList>
            <person name="Baek J.H."/>
            <person name="Lee J.K."/>
            <person name="Choi D.G."/>
            <person name="Jeon C.O."/>
        </authorList>
    </citation>
    <scope>NUCLEOTIDE SEQUENCE</scope>
    <source>
        <strain evidence="19">BL</strain>
    </source>
</reference>
<comment type="catalytic activity">
    <reaction evidence="11">
        <text>8-oxo-GTP + H2O = 8-oxo-GMP + diphosphate + H(+)</text>
        <dbReference type="Rhea" id="RHEA:67616"/>
        <dbReference type="ChEBI" id="CHEBI:15377"/>
        <dbReference type="ChEBI" id="CHEBI:15378"/>
        <dbReference type="ChEBI" id="CHEBI:33019"/>
        <dbReference type="ChEBI" id="CHEBI:143553"/>
        <dbReference type="ChEBI" id="CHEBI:145694"/>
    </reaction>
</comment>
<evidence type="ECO:0000256" key="12">
    <source>
        <dbReference type="ARBA" id="ARBA00038905"/>
    </source>
</evidence>
<feature type="domain" description="Nudix hydrolase" evidence="18">
    <location>
        <begin position="12"/>
        <end position="138"/>
    </location>
</feature>
<evidence type="ECO:0000256" key="10">
    <source>
        <dbReference type="ARBA" id="ARBA00035861"/>
    </source>
</evidence>
<dbReference type="EC" id="3.6.1.55" evidence="12"/>
<dbReference type="GO" id="GO:0046872">
    <property type="term" value="F:metal ion binding"/>
    <property type="evidence" value="ECO:0007669"/>
    <property type="project" value="UniProtKB-KW"/>
</dbReference>
<keyword evidence="9" id="KW-0234">DNA repair</keyword>
<keyword evidence="5" id="KW-0479">Metal-binding</keyword>
<dbReference type="PRINTS" id="PR00502">
    <property type="entry name" value="NUDIXFAMILY"/>
</dbReference>
<comment type="catalytic activity">
    <reaction evidence="10">
        <text>8-oxo-dGTP + H2O = 8-oxo-dGMP + diphosphate + H(+)</text>
        <dbReference type="Rhea" id="RHEA:31575"/>
        <dbReference type="ChEBI" id="CHEBI:15377"/>
        <dbReference type="ChEBI" id="CHEBI:15378"/>
        <dbReference type="ChEBI" id="CHEBI:33019"/>
        <dbReference type="ChEBI" id="CHEBI:63224"/>
        <dbReference type="ChEBI" id="CHEBI:77896"/>
        <dbReference type="EC" id="3.6.1.55"/>
    </reaction>
</comment>
<dbReference type="PROSITE" id="PS00893">
    <property type="entry name" value="NUDIX_BOX"/>
    <property type="match status" value="1"/>
</dbReference>
<dbReference type="InterPro" id="IPR000086">
    <property type="entry name" value="NUDIX_hydrolase_dom"/>
</dbReference>
<evidence type="ECO:0000256" key="6">
    <source>
        <dbReference type="ARBA" id="ARBA00022763"/>
    </source>
</evidence>
<protein>
    <recommendedName>
        <fullName evidence="13">8-oxo-dGTP diphosphatase</fullName>
        <ecNumber evidence="12">3.6.1.55</ecNumber>
    </recommendedName>
    <alternativeName>
        <fullName evidence="16">7,8-dihydro-8-oxoguanine-triphosphatase</fullName>
    </alternativeName>
    <alternativeName>
        <fullName evidence="15">Mutator protein MutT</fullName>
    </alternativeName>
    <alternativeName>
        <fullName evidence="14">dGTP pyrophosphohydrolase</fullName>
    </alternativeName>
</protein>
<proteinExistence type="inferred from homology"/>
<dbReference type="GO" id="GO:0006260">
    <property type="term" value="P:DNA replication"/>
    <property type="evidence" value="ECO:0007669"/>
    <property type="project" value="UniProtKB-KW"/>
</dbReference>
<dbReference type="RefSeq" id="WP_263543901.1">
    <property type="nucleotide sequence ID" value="NZ_JAOVZO020000012.1"/>
</dbReference>
<keyword evidence="3" id="KW-0515">Mutator protein</keyword>
<dbReference type="GO" id="GO:0008413">
    <property type="term" value="F:8-oxo-7,8-dihydroguanosine triphosphate pyrophosphatase activity"/>
    <property type="evidence" value="ECO:0007669"/>
    <property type="project" value="TreeGrafter"/>
</dbReference>
<dbReference type="PANTHER" id="PTHR47707:SF1">
    <property type="entry name" value="NUDIX HYDROLASE FAMILY PROTEIN"/>
    <property type="match status" value="1"/>
</dbReference>
<evidence type="ECO:0000256" key="5">
    <source>
        <dbReference type="ARBA" id="ARBA00022723"/>
    </source>
</evidence>
<keyword evidence="6" id="KW-0227">DNA damage</keyword>
<dbReference type="GO" id="GO:0035539">
    <property type="term" value="F:8-oxo-7,8-dihydrodeoxyguanosine triphosphate pyrophosphatase activity"/>
    <property type="evidence" value="ECO:0007669"/>
    <property type="project" value="UniProtKB-EC"/>
</dbReference>
<dbReference type="PANTHER" id="PTHR47707">
    <property type="entry name" value="8-OXO-DGTP DIPHOSPHATASE"/>
    <property type="match status" value="1"/>
</dbReference>
<dbReference type="AlphaFoldDB" id="A0A9X3YKU3"/>
<dbReference type="InterPro" id="IPR022998">
    <property type="entry name" value="ThiamineP_synth_TenI"/>
</dbReference>
<evidence type="ECO:0000256" key="17">
    <source>
        <dbReference type="RuleBase" id="RU003476"/>
    </source>
</evidence>
<dbReference type="NCBIfam" id="NF006530">
    <property type="entry name" value="PRK08999.1"/>
    <property type="match status" value="1"/>
</dbReference>
<evidence type="ECO:0000256" key="3">
    <source>
        <dbReference type="ARBA" id="ARBA00022457"/>
    </source>
</evidence>
<keyword evidence="20" id="KW-1185">Reference proteome</keyword>
<dbReference type="Gene3D" id="3.90.79.10">
    <property type="entry name" value="Nucleoside Triphosphate Pyrophosphohydrolase"/>
    <property type="match status" value="1"/>
</dbReference>
<gene>
    <name evidence="19" type="ORF">OD750_008455</name>
</gene>
<dbReference type="InterPro" id="IPR013785">
    <property type="entry name" value="Aldolase_TIM"/>
</dbReference>
<dbReference type="EMBL" id="JAOVZO020000012">
    <property type="protein sequence ID" value="MDC8012578.1"/>
    <property type="molecule type" value="Genomic_DNA"/>
</dbReference>
<evidence type="ECO:0000256" key="7">
    <source>
        <dbReference type="ARBA" id="ARBA00022801"/>
    </source>
</evidence>
<dbReference type="GO" id="GO:0006281">
    <property type="term" value="P:DNA repair"/>
    <property type="evidence" value="ECO:0007669"/>
    <property type="project" value="UniProtKB-KW"/>
</dbReference>
<dbReference type="InterPro" id="IPR047127">
    <property type="entry name" value="MutT-like"/>
</dbReference>
<dbReference type="SUPFAM" id="SSF55811">
    <property type="entry name" value="Nudix"/>
    <property type="match status" value="1"/>
</dbReference>
<comment type="similarity">
    <text evidence="2 17">Belongs to the Nudix hydrolase family.</text>
</comment>
<dbReference type="GO" id="GO:0044715">
    <property type="term" value="F:8-oxo-dGDP phosphatase activity"/>
    <property type="evidence" value="ECO:0007669"/>
    <property type="project" value="TreeGrafter"/>
</dbReference>
<dbReference type="InterPro" id="IPR036206">
    <property type="entry name" value="ThiamineP_synth_sf"/>
</dbReference>
<dbReference type="InterPro" id="IPR020084">
    <property type="entry name" value="NUDIX_hydrolase_CS"/>
</dbReference>
<evidence type="ECO:0000256" key="2">
    <source>
        <dbReference type="ARBA" id="ARBA00005582"/>
    </source>
</evidence>
<evidence type="ECO:0000313" key="19">
    <source>
        <dbReference type="EMBL" id="MDC8012578.1"/>
    </source>
</evidence>
<comment type="cofactor">
    <cofactor evidence="1">
        <name>Mg(2+)</name>
        <dbReference type="ChEBI" id="CHEBI:18420"/>
    </cofactor>
</comment>
<keyword evidence="4" id="KW-0235">DNA replication</keyword>
<evidence type="ECO:0000259" key="18">
    <source>
        <dbReference type="PROSITE" id="PS51462"/>
    </source>
</evidence>
<sequence length="321" mass="34870">MNATLDAESTTGMIHVVAAALVDAEGRVLLAQRPPGKHLAGYWEFPGGKVEPGEDPIDALRREIREEIGVDIGDATRLIAVPWRYPGKTILLDVYRVDDFHGVPHSCEGQPLKWMPLLSLDPDEMPAADHPVIHALHLPPTYLVTPEPGDDDAAFLDRLDAALDRGVRLVQLRAKALDEARLIPLAREALRRVRAAGGQLLINSRFDLVEELGLDGVHLTAAQLRRLDERPLSRQRWVAASCHDAEELALAQKLDVDFIAFAPVAATASHPGAMPAGWNAFERFCAASTAPVYALGGMRQEDVERARALGGQGIAGISGLW</sequence>
<accession>A0A9X3YKU3</accession>
<evidence type="ECO:0000256" key="11">
    <source>
        <dbReference type="ARBA" id="ARBA00036904"/>
    </source>
</evidence>
<organism evidence="19 20">
    <name type="scientific">Tahibacter soli</name>
    <dbReference type="NCBI Taxonomy" id="2983605"/>
    <lineage>
        <taxon>Bacteria</taxon>
        <taxon>Pseudomonadati</taxon>
        <taxon>Pseudomonadota</taxon>
        <taxon>Gammaproteobacteria</taxon>
        <taxon>Lysobacterales</taxon>
        <taxon>Rhodanobacteraceae</taxon>
        <taxon>Tahibacter</taxon>
    </lineage>
</organism>
<dbReference type="Proteomes" id="UP001139971">
    <property type="component" value="Unassembled WGS sequence"/>
</dbReference>
<evidence type="ECO:0000256" key="13">
    <source>
        <dbReference type="ARBA" id="ARBA00040794"/>
    </source>
</evidence>
<dbReference type="Pfam" id="PF00293">
    <property type="entry name" value="NUDIX"/>
    <property type="match status" value="1"/>
</dbReference>
<dbReference type="CDD" id="cd03425">
    <property type="entry name" value="NUDIX_MutT_NudA_like"/>
    <property type="match status" value="1"/>
</dbReference>
<dbReference type="CDD" id="cd00564">
    <property type="entry name" value="TMP_TenI"/>
    <property type="match status" value="1"/>
</dbReference>
<evidence type="ECO:0000313" key="20">
    <source>
        <dbReference type="Proteomes" id="UP001139971"/>
    </source>
</evidence>
<dbReference type="Pfam" id="PF02581">
    <property type="entry name" value="TMP-TENI"/>
    <property type="match status" value="1"/>
</dbReference>
<dbReference type="InterPro" id="IPR020476">
    <property type="entry name" value="Nudix_hydrolase"/>
</dbReference>
<evidence type="ECO:0000256" key="15">
    <source>
        <dbReference type="ARBA" id="ARBA00041979"/>
    </source>
</evidence>
<evidence type="ECO:0000256" key="8">
    <source>
        <dbReference type="ARBA" id="ARBA00022842"/>
    </source>
</evidence>